<keyword evidence="5" id="KW-1185">Reference proteome</keyword>
<feature type="transmembrane region" description="Helical" evidence="1">
    <location>
        <begin position="35"/>
        <end position="55"/>
    </location>
</feature>
<evidence type="ECO:0000313" key="2">
    <source>
        <dbReference type="EMBL" id="MBM7816450.1"/>
    </source>
</evidence>
<dbReference type="AlphaFoldDB" id="A0A2N6VL47"/>
<proteinExistence type="predicted"/>
<dbReference type="Proteomes" id="UP000235598">
    <property type="component" value="Unassembled WGS sequence"/>
</dbReference>
<evidence type="ECO:0000313" key="3">
    <source>
        <dbReference type="EMBL" id="PMD04758.1"/>
    </source>
</evidence>
<dbReference type="RefSeq" id="WP_102239401.1">
    <property type="nucleotide sequence ID" value="NZ_JAFBCP010000001.1"/>
</dbReference>
<dbReference type="Proteomes" id="UP000809290">
    <property type="component" value="Unassembled WGS sequence"/>
</dbReference>
<comment type="caution">
    <text evidence="3">The sequence shown here is derived from an EMBL/GenBank/DDBJ whole genome shotgun (WGS) entry which is preliminary data.</text>
</comment>
<evidence type="ECO:0000313" key="5">
    <source>
        <dbReference type="Proteomes" id="UP000809290"/>
    </source>
</evidence>
<dbReference type="OrthoDB" id="5125396at2"/>
<organism evidence="3 4">
    <name type="scientific">Brevibacterium paucivorans</name>
    <dbReference type="NCBI Taxonomy" id="170994"/>
    <lineage>
        <taxon>Bacteria</taxon>
        <taxon>Bacillati</taxon>
        <taxon>Actinomycetota</taxon>
        <taxon>Actinomycetes</taxon>
        <taxon>Micrococcales</taxon>
        <taxon>Brevibacteriaceae</taxon>
        <taxon>Brevibacterium</taxon>
    </lineage>
</organism>
<feature type="transmembrane region" description="Helical" evidence="1">
    <location>
        <begin position="62"/>
        <end position="82"/>
    </location>
</feature>
<sequence>MQKQARVFRLVRGVIAAVFATFIALFAHVVGGAEVPGWLGIVAPLILSIFVCTVVAGRMLPLLRLSVSVIASQVLFHCLFMLGTPSSTSSGPTNMAMGHHHHGHGAMSMPESMSGVADHAAHMHAGPSMWIAHLAGAAFTILFLHKGEQILIHLWTLAIRLARKVGLGLPSPFRPLIPLFSARIRPPETRHLAPVSQISISLLWWRGPPMGVR</sequence>
<feature type="transmembrane region" description="Helical" evidence="1">
    <location>
        <begin position="128"/>
        <end position="145"/>
    </location>
</feature>
<keyword evidence="1" id="KW-1133">Transmembrane helix</keyword>
<feature type="transmembrane region" description="Helical" evidence="1">
    <location>
        <begin position="7"/>
        <end position="29"/>
    </location>
</feature>
<evidence type="ECO:0000313" key="4">
    <source>
        <dbReference type="Proteomes" id="UP000235598"/>
    </source>
</evidence>
<gene>
    <name evidence="3" type="ORF">CJ199_10360</name>
    <name evidence="2" type="ORF">JOE56_001144</name>
</gene>
<name>A0A2N6VL47_9MICO</name>
<reference evidence="3 4" key="1">
    <citation type="submission" date="2017-09" db="EMBL/GenBank/DDBJ databases">
        <title>Bacterial strain isolated from the female urinary microbiota.</title>
        <authorList>
            <person name="Thomas-White K."/>
            <person name="Kumar N."/>
            <person name="Forster S."/>
            <person name="Putonti C."/>
            <person name="Lawley T."/>
            <person name="Wolfe A.J."/>
        </authorList>
    </citation>
    <scope>NUCLEOTIDE SEQUENCE [LARGE SCALE GENOMIC DNA]</scope>
    <source>
        <strain evidence="3 4">UMB1301</strain>
    </source>
</reference>
<accession>A0A2N6VL47</accession>
<reference evidence="2 5" key="2">
    <citation type="submission" date="2021-01" db="EMBL/GenBank/DDBJ databases">
        <title>Sequencing the genomes of 1000 actinobacteria strains.</title>
        <authorList>
            <person name="Klenk H.-P."/>
        </authorList>
    </citation>
    <scope>NUCLEOTIDE SEQUENCE [LARGE SCALE GENOMIC DNA]</scope>
    <source>
        <strain evidence="2 5">DSM 13657</strain>
    </source>
</reference>
<keyword evidence="1" id="KW-0812">Transmembrane</keyword>
<dbReference type="EMBL" id="PNHK01000004">
    <property type="protein sequence ID" value="PMD04758.1"/>
    <property type="molecule type" value="Genomic_DNA"/>
</dbReference>
<keyword evidence="1" id="KW-0472">Membrane</keyword>
<protein>
    <submittedName>
        <fullName evidence="3">Uncharacterized protein</fullName>
    </submittedName>
</protein>
<evidence type="ECO:0000256" key="1">
    <source>
        <dbReference type="SAM" id="Phobius"/>
    </source>
</evidence>
<dbReference type="EMBL" id="JAFBCP010000001">
    <property type="protein sequence ID" value="MBM7816450.1"/>
    <property type="molecule type" value="Genomic_DNA"/>
</dbReference>